<organism evidence="2 3">
    <name type="scientific">Catenulispora yoronensis</name>
    <dbReference type="NCBI Taxonomy" id="450799"/>
    <lineage>
        <taxon>Bacteria</taxon>
        <taxon>Bacillati</taxon>
        <taxon>Actinomycetota</taxon>
        <taxon>Actinomycetes</taxon>
        <taxon>Catenulisporales</taxon>
        <taxon>Catenulisporaceae</taxon>
        <taxon>Catenulispora</taxon>
    </lineage>
</organism>
<sequence>MGDTAARASQAPAAAHRPGGPAVPTAPAAPRDGGRKTDAVRVLVRQPAHRVRGWLTAAPR</sequence>
<name>A0ABP5H1E1_9ACTN</name>
<evidence type="ECO:0000313" key="2">
    <source>
        <dbReference type="EMBL" id="GAA2060958.1"/>
    </source>
</evidence>
<accession>A0ABP5H1E1</accession>
<evidence type="ECO:0000256" key="1">
    <source>
        <dbReference type="SAM" id="MobiDB-lite"/>
    </source>
</evidence>
<dbReference type="Proteomes" id="UP001500751">
    <property type="component" value="Unassembled WGS sequence"/>
</dbReference>
<gene>
    <name evidence="2" type="ORF">GCM10009839_84790</name>
</gene>
<dbReference type="EMBL" id="BAAAQN010000081">
    <property type="protein sequence ID" value="GAA2060958.1"/>
    <property type="molecule type" value="Genomic_DNA"/>
</dbReference>
<comment type="caution">
    <text evidence="2">The sequence shown here is derived from an EMBL/GenBank/DDBJ whole genome shotgun (WGS) entry which is preliminary data.</text>
</comment>
<dbReference type="RefSeq" id="WP_344671409.1">
    <property type="nucleotide sequence ID" value="NZ_BAAAQN010000081.1"/>
</dbReference>
<protein>
    <submittedName>
        <fullName evidence="2">Uncharacterized protein</fullName>
    </submittedName>
</protein>
<keyword evidence="3" id="KW-1185">Reference proteome</keyword>
<feature type="region of interest" description="Disordered" evidence="1">
    <location>
        <begin position="1"/>
        <end position="38"/>
    </location>
</feature>
<feature type="compositionally biased region" description="Low complexity" evidence="1">
    <location>
        <begin position="1"/>
        <end position="30"/>
    </location>
</feature>
<reference evidence="3" key="1">
    <citation type="journal article" date="2019" name="Int. J. Syst. Evol. Microbiol.">
        <title>The Global Catalogue of Microorganisms (GCM) 10K type strain sequencing project: providing services to taxonomists for standard genome sequencing and annotation.</title>
        <authorList>
            <consortium name="The Broad Institute Genomics Platform"/>
            <consortium name="The Broad Institute Genome Sequencing Center for Infectious Disease"/>
            <person name="Wu L."/>
            <person name="Ma J."/>
        </authorList>
    </citation>
    <scope>NUCLEOTIDE SEQUENCE [LARGE SCALE GENOMIC DNA]</scope>
    <source>
        <strain evidence="3">JCM 16014</strain>
    </source>
</reference>
<evidence type="ECO:0000313" key="3">
    <source>
        <dbReference type="Proteomes" id="UP001500751"/>
    </source>
</evidence>
<proteinExistence type="predicted"/>